<feature type="compositionally biased region" description="Gly residues" evidence="1">
    <location>
        <begin position="61"/>
        <end position="71"/>
    </location>
</feature>
<protein>
    <submittedName>
        <fullName evidence="2">Uncharacterized protein</fullName>
    </submittedName>
</protein>
<evidence type="ECO:0000256" key="1">
    <source>
        <dbReference type="SAM" id="MobiDB-lite"/>
    </source>
</evidence>
<reference evidence="2 3" key="1">
    <citation type="journal article" date="2016" name="Front. Microbiol.">
        <title>Genome and transcriptome sequences reveal the specific parasitism of the nematophagous Purpureocillium lilacinum 36-1.</title>
        <authorList>
            <person name="Xie J."/>
            <person name="Li S."/>
            <person name="Mo C."/>
            <person name="Xiao X."/>
            <person name="Peng D."/>
            <person name="Wang G."/>
            <person name="Xiao Y."/>
        </authorList>
    </citation>
    <scope>NUCLEOTIDE SEQUENCE [LARGE SCALE GENOMIC DNA]</scope>
    <source>
        <strain evidence="2 3">36-1</strain>
    </source>
</reference>
<accession>A0A2U3EJ27</accession>
<evidence type="ECO:0000313" key="2">
    <source>
        <dbReference type="EMBL" id="PWI74450.1"/>
    </source>
</evidence>
<proteinExistence type="predicted"/>
<feature type="region of interest" description="Disordered" evidence="1">
    <location>
        <begin position="1"/>
        <end position="122"/>
    </location>
</feature>
<dbReference type="AlphaFoldDB" id="A0A2U3EJ27"/>
<sequence>MSPRTREFASQLGCSFKGRPSAMGGMRERGSNTSRPGQPELPVWAWMDPGSHRRTLTSPGGPAGRCGGGLRLGDTGNLRHARPPTQLALEAPARTGPVPQRSAPAGCRTPARTSPSARALPPSLPAGAVKPMPLHAASSDELPSTTWCTHGARMVHTRCARPSDSPPNPDPFT</sequence>
<evidence type="ECO:0000313" key="3">
    <source>
        <dbReference type="Proteomes" id="UP000245956"/>
    </source>
</evidence>
<name>A0A2U3EJ27_PURLI</name>
<dbReference type="EMBL" id="LCWV01000003">
    <property type="protein sequence ID" value="PWI74450.1"/>
    <property type="molecule type" value="Genomic_DNA"/>
</dbReference>
<feature type="compositionally biased region" description="Low complexity" evidence="1">
    <location>
        <begin position="110"/>
        <end position="122"/>
    </location>
</feature>
<dbReference type="Proteomes" id="UP000245956">
    <property type="component" value="Unassembled WGS sequence"/>
</dbReference>
<comment type="caution">
    <text evidence="2">The sequence shown here is derived from an EMBL/GenBank/DDBJ whole genome shotgun (WGS) entry which is preliminary data.</text>
</comment>
<organism evidence="2 3">
    <name type="scientific">Purpureocillium lilacinum</name>
    <name type="common">Paecilomyces lilacinus</name>
    <dbReference type="NCBI Taxonomy" id="33203"/>
    <lineage>
        <taxon>Eukaryota</taxon>
        <taxon>Fungi</taxon>
        <taxon>Dikarya</taxon>
        <taxon>Ascomycota</taxon>
        <taxon>Pezizomycotina</taxon>
        <taxon>Sordariomycetes</taxon>
        <taxon>Hypocreomycetidae</taxon>
        <taxon>Hypocreales</taxon>
        <taxon>Ophiocordycipitaceae</taxon>
        <taxon>Purpureocillium</taxon>
    </lineage>
</organism>
<gene>
    <name evidence="2" type="ORF">PCL_07764</name>
</gene>